<sequence length="777" mass="88568">MSLPASTNVSLTHNVVSADYHPSIWGDYFLQYASQSMEVDQDLAKQINLLKEEGRKKLIPASEQPIEKLKLIDSIQRLGVFYHFEREIDEVLQHVHKNFVHDGIITLNEDLHSLALIFRLLRQQGYRISSDVFNKFKDAQGKFSRRLTEDIEGILSLYEATHLRVHGEDTLEEALAFTSAHLESMASQLSPSLAAKVKHSLMWPLRKSLSRLEAWHYISAYQEDPSHDEILLTLAKIDFNALQKMHQIELGILTKWWKDLDFATKLPFARDRMVECYFWILGVYFEPYYSLGRRITTKVITLTSVLDDLYDVYGTLEELQLFTNAIDSWDISRMDFLPEYMRVCFQAVLDVYEEIGQEMTKEGRAFCVDYAKDKMKRQVQAYFAEAKWYNTNYTPILEEYLDIALTSSGYPLVTTISFVGMGPIATEEVFQWLSSSPKIVRASSIVARLMDDVVSNDLEQKRGHVSSAVECYIKEHGVKRQDAIDELNKQVANAWKDVNEEFLDPTQVPKPLLMAVLNLTRVMEVLYRDGDCYTHSQGSTKNYIKALLLNPVPKIAVRTSLAALLFLAFAFASKPLLGIAAEPEAVFDTSGQELRSDFRYHILSLDEADTALTISQFGNDSCPWYVVKETHPNFKGQPATFLPIDPDSADRVIRTSTNYNIRFPRILSPCNNSMVWRLIKRISEALLVGLDGVEGNPGFSTAFSWFKIEKADDGYSLVFCPTDICHCSVVCSELGIFVGDDNRSHLGLSNPGQIQKFRVKFERAEEEEKPLMSILNA</sequence>
<comment type="caution">
    <text evidence="1">The sequence shown here is derived from an EMBL/GenBank/DDBJ whole genome shotgun (WGS) entry which is preliminary data.</text>
</comment>
<dbReference type="EMBL" id="CM039426">
    <property type="protein sequence ID" value="KAI4356605.1"/>
    <property type="molecule type" value="Genomic_DNA"/>
</dbReference>
<gene>
    <name evidence="1" type="ORF">L6164_000615</name>
</gene>
<protein>
    <submittedName>
        <fullName evidence="1">Uncharacterized protein</fullName>
    </submittedName>
</protein>
<accession>A0ACB9Q6K5</accession>
<reference evidence="1 2" key="1">
    <citation type="journal article" date="2022" name="DNA Res.">
        <title>Chromosomal-level genome assembly of the orchid tree Bauhinia variegata (Leguminosae; Cercidoideae) supports the allotetraploid origin hypothesis of Bauhinia.</title>
        <authorList>
            <person name="Zhong Y."/>
            <person name="Chen Y."/>
            <person name="Zheng D."/>
            <person name="Pang J."/>
            <person name="Liu Y."/>
            <person name="Luo S."/>
            <person name="Meng S."/>
            <person name="Qian L."/>
            <person name="Wei D."/>
            <person name="Dai S."/>
            <person name="Zhou R."/>
        </authorList>
    </citation>
    <scope>NUCLEOTIDE SEQUENCE [LARGE SCALE GENOMIC DNA]</scope>
    <source>
        <strain evidence="1">BV-YZ2020</strain>
    </source>
</reference>
<dbReference type="Proteomes" id="UP000828941">
    <property type="component" value="Chromosome 1"/>
</dbReference>
<evidence type="ECO:0000313" key="2">
    <source>
        <dbReference type="Proteomes" id="UP000828941"/>
    </source>
</evidence>
<keyword evidence="2" id="KW-1185">Reference proteome</keyword>
<proteinExistence type="predicted"/>
<organism evidence="1 2">
    <name type="scientific">Bauhinia variegata</name>
    <name type="common">Purple orchid tree</name>
    <name type="synonym">Phanera variegata</name>
    <dbReference type="NCBI Taxonomy" id="167791"/>
    <lineage>
        <taxon>Eukaryota</taxon>
        <taxon>Viridiplantae</taxon>
        <taxon>Streptophyta</taxon>
        <taxon>Embryophyta</taxon>
        <taxon>Tracheophyta</taxon>
        <taxon>Spermatophyta</taxon>
        <taxon>Magnoliopsida</taxon>
        <taxon>eudicotyledons</taxon>
        <taxon>Gunneridae</taxon>
        <taxon>Pentapetalae</taxon>
        <taxon>rosids</taxon>
        <taxon>fabids</taxon>
        <taxon>Fabales</taxon>
        <taxon>Fabaceae</taxon>
        <taxon>Cercidoideae</taxon>
        <taxon>Cercideae</taxon>
        <taxon>Bauhiniinae</taxon>
        <taxon>Bauhinia</taxon>
    </lineage>
</organism>
<name>A0ACB9Q6K5_BAUVA</name>
<evidence type="ECO:0000313" key="1">
    <source>
        <dbReference type="EMBL" id="KAI4356605.1"/>
    </source>
</evidence>